<proteinExistence type="predicted"/>
<dbReference type="AlphaFoldDB" id="A0A6G1WPN4"/>
<dbReference type="InterPro" id="IPR000917">
    <property type="entry name" value="Sulfatase_N"/>
</dbReference>
<dbReference type="Gene3D" id="3.40.720.10">
    <property type="entry name" value="Alkaline Phosphatase, subunit A"/>
    <property type="match status" value="1"/>
</dbReference>
<dbReference type="PANTHER" id="PTHR45953">
    <property type="entry name" value="IDURONATE 2-SULFATASE"/>
    <property type="match status" value="1"/>
</dbReference>
<keyword evidence="4" id="KW-0808">Transferase</keyword>
<evidence type="ECO:0000256" key="1">
    <source>
        <dbReference type="ARBA" id="ARBA00022723"/>
    </source>
</evidence>
<keyword evidence="2 4" id="KW-0378">Hydrolase</keyword>
<dbReference type="GO" id="GO:0008484">
    <property type="term" value="F:sulfuric ester hydrolase activity"/>
    <property type="evidence" value="ECO:0007669"/>
    <property type="project" value="TreeGrafter"/>
</dbReference>
<dbReference type="PANTHER" id="PTHR45953:SF1">
    <property type="entry name" value="IDURONATE 2-SULFATASE"/>
    <property type="match status" value="1"/>
</dbReference>
<sequence>MNKPNVLFIFSDQHAQKVAGCYGDDVVRTPNIDRLAQEGVRFDNAYCPSPICTPSRMSMLTARWPHRQECWTNDDMLRSDVPTWLHRAGEAGYRPALIGRMHSIGPDQLHGYAERGIGDHTPNFAGIARFPMGVLEGTNEPDSVSLTQSGAGMAIYQRKDQDVVDAAAAWLRDKGAARNAAGQQFCLTVGLMTPHAPYVVDREAFDHYYGQVPPPRLDVPQDEHDWHRWWRHDRGIGEVSDAVRDRARAAYWGLVQRTDEMIGQVLDALKEIGAMDDTLIVYASDHGDHVGERGLWWKHTFFEESVKVPLVMRLPGAIPAGESRDQVVNLVDLSQTMIEVMGAQPLPYADGKSFWAVACDREAPWENETFSEYCTDPVPSWTGGRAVQQRMIRSGSWKLSVYDGEPPLLFDLSTDPDERINRAEDPDCAEVFQRLSARLAHDGWRPETVAARMRERRAEKDILAAWAREVQPAQTHVWEYTADMNRLDN</sequence>
<evidence type="ECO:0000313" key="4">
    <source>
        <dbReference type="EMBL" id="MQW71688.1"/>
    </source>
</evidence>
<evidence type="ECO:0000256" key="2">
    <source>
        <dbReference type="ARBA" id="ARBA00022801"/>
    </source>
</evidence>
<accession>A0A6G1WPN4</accession>
<protein>
    <submittedName>
        <fullName evidence="4">Sulfatase-like hydrolase/transferase</fullName>
    </submittedName>
</protein>
<evidence type="ECO:0000259" key="3">
    <source>
        <dbReference type="Pfam" id="PF00884"/>
    </source>
</evidence>
<organism evidence="4">
    <name type="scientific">Sinorhizobium medicae</name>
    <dbReference type="NCBI Taxonomy" id="110321"/>
    <lineage>
        <taxon>Bacteria</taxon>
        <taxon>Pseudomonadati</taxon>
        <taxon>Pseudomonadota</taxon>
        <taxon>Alphaproteobacteria</taxon>
        <taxon>Hyphomicrobiales</taxon>
        <taxon>Rhizobiaceae</taxon>
        <taxon>Sinorhizobium/Ensifer group</taxon>
        <taxon>Sinorhizobium</taxon>
    </lineage>
</organism>
<feature type="domain" description="Sulfatase N-terminal" evidence="3">
    <location>
        <begin position="4"/>
        <end position="343"/>
    </location>
</feature>
<dbReference type="SUPFAM" id="SSF53649">
    <property type="entry name" value="Alkaline phosphatase-like"/>
    <property type="match status" value="1"/>
</dbReference>
<reference evidence="4" key="1">
    <citation type="journal article" date="2013" name="Genome Biol.">
        <title>Comparative genomics of the core and accessory genomes of 48 Sinorhizobium strains comprising five genospecies.</title>
        <authorList>
            <person name="Sugawara M."/>
            <person name="Epstein B."/>
            <person name="Badgley B.D."/>
            <person name="Unno T."/>
            <person name="Xu L."/>
            <person name="Reese J."/>
            <person name="Gyaneshwar P."/>
            <person name="Denny R."/>
            <person name="Mudge J."/>
            <person name="Bharti A.K."/>
            <person name="Farmer A.D."/>
            <person name="May G.D."/>
            <person name="Woodward J.E."/>
            <person name="Medigue C."/>
            <person name="Vallenet D."/>
            <person name="Lajus A."/>
            <person name="Rouy Z."/>
            <person name="Martinez-Vaz B."/>
            <person name="Tiffin P."/>
            <person name="Young N.D."/>
            <person name="Sadowsky M.J."/>
        </authorList>
    </citation>
    <scope>NUCLEOTIDE SEQUENCE</scope>
    <source>
        <strain evidence="4">M1</strain>
    </source>
</reference>
<gene>
    <name evidence="4" type="ORF">GHJ91_21665</name>
</gene>
<dbReference type="GO" id="GO:0046872">
    <property type="term" value="F:metal ion binding"/>
    <property type="evidence" value="ECO:0007669"/>
    <property type="project" value="UniProtKB-KW"/>
</dbReference>
<dbReference type="InterPro" id="IPR017850">
    <property type="entry name" value="Alkaline_phosphatase_core_sf"/>
</dbReference>
<comment type="caution">
    <text evidence="4">The sequence shown here is derived from an EMBL/GenBank/DDBJ whole genome shotgun (WGS) entry which is preliminary data.</text>
</comment>
<dbReference type="Pfam" id="PF00884">
    <property type="entry name" value="Sulfatase"/>
    <property type="match status" value="1"/>
</dbReference>
<dbReference type="CDD" id="cd16037">
    <property type="entry name" value="sulfatase_like"/>
    <property type="match status" value="1"/>
</dbReference>
<keyword evidence="1" id="KW-0479">Metal-binding</keyword>
<dbReference type="EMBL" id="WISB01000123">
    <property type="protein sequence ID" value="MQW71688.1"/>
    <property type="molecule type" value="Genomic_DNA"/>
</dbReference>
<dbReference type="GO" id="GO:0005737">
    <property type="term" value="C:cytoplasm"/>
    <property type="evidence" value="ECO:0007669"/>
    <property type="project" value="TreeGrafter"/>
</dbReference>
<dbReference type="RefSeq" id="WP_337738881.1">
    <property type="nucleotide sequence ID" value="NZ_WISB01000123.1"/>
</dbReference>
<dbReference type="GO" id="GO:0016740">
    <property type="term" value="F:transferase activity"/>
    <property type="evidence" value="ECO:0007669"/>
    <property type="project" value="UniProtKB-KW"/>
</dbReference>
<name>A0A6G1WPN4_9HYPH</name>